<feature type="repeat" description="WD" evidence="7">
    <location>
        <begin position="336"/>
        <end position="377"/>
    </location>
</feature>
<dbReference type="Pfam" id="PF00400">
    <property type="entry name" value="WD40"/>
    <property type="match status" value="7"/>
</dbReference>
<dbReference type="InterPro" id="IPR020472">
    <property type="entry name" value="WD40_PAC1"/>
</dbReference>
<dbReference type="Pfam" id="PF00520">
    <property type="entry name" value="Ion_trans"/>
    <property type="match status" value="1"/>
</dbReference>
<dbReference type="PROSITE" id="PS00678">
    <property type="entry name" value="WD_REPEATS_1"/>
    <property type="match status" value="2"/>
</dbReference>
<dbReference type="CDD" id="cd00200">
    <property type="entry name" value="WD40"/>
    <property type="match status" value="2"/>
</dbReference>
<dbReference type="PANTHER" id="PTHR19848:SF8">
    <property type="entry name" value="F-BOX AND WD REPEAT DOMAIN CONTAINING 7"/>
    <property type="match status" value="1"/>
</dbReference>
<evidence type="ECO:0000256" key="2">
    <source>
        <dbReference type="ARBA" id="ARBA00022574"/>
    </source>
</evidence>
<evidence type="ECO:0000256" key="8">
    <source>
        <dbReference type="SAM" id="MobiDB-lite"/>
    </source>
</evidence>
<dbReference type="SMART" id="SM00320">
    <property type="entry name" value="WD40"/>
    <property type="match status" value="12"/>
</dbReference>
<dbReference type="PROSITE" id="PS50294">
    <property type="entry name" value="WD_REPEATS_REGION"/>
    <property type="match status" value="4"/>
</dbReference>
<feature type="repeat" description="WD" evidence="7">
    <location>
        <begin position="294"/>
        <end position="327"/>
    </location>
</feature>
<feature type="compositionally biased region" description="Basic and acidic residues" evidence="8">
    <location>
        <begin position="1193"/>
        <end position="1219"/>
    </location>
</feature>
<keyword evidence="6 9" id="KW-0472">Membrane</keyword>
<dbReference type="PROSITE" id="PS50082">
    <property type="entry name" value="WD_REPEATS_2"/>
    <property type="match status" value="9"/>
</dbReference>
<feature type="transmembrane region" description="Helical" evidence="9">
    <location>
        <begin position="1057"/>
        <end position="1079"/>
    </location>
</feature>
<feature type="transmembrane region" description="Helical" evidence="9">
    <location>
        <begin position="901"/>
        <end position="921"/>
    </location>
</feature>
<feature type="repeat" description="WD" evidence="7">
    <location>
        <begin position="474"/>
        <end position="507"/>
    </location>
</feature>
<dbReference type="AlphaFoldDB" id="A0AAU9IKU6"/>
<comment type="subcellular location">
    <subcellularLocation>
        <location evidence="1">Membrane</location>
        <topology evidence="1">Multi-pass membrane protein</topology>
    </subcellularLocation>
</comment>
<feature type="repeat" description="WD" evidence="7">
    <location>
        <begin position="168"/>
        <end position="209"/>
    </location>
</feature>
<evidence type="ECO:0000256" key="7">
    <source>
        <dbReference type="PROSITE-ProRule" id="PRU00221"/>
    </source>
</evidence>
<keyword evidence="12" id="KW-1185">Reference proteome</keyword>
<dbReference type="InterPro" id="IPR019775">
    <property type="entry name" value="WD40_repeat_CS"/>
</dbReference>
<dbReference type="PANTHER" id="PTHR19848">
    <property type="entry name" value="WD40 REPEAT PROTEIN"/>
    <property type="match status" value="1"/>
</dbReference>
<name>A0AAU9IKU6_9CILI</name>
<dbReference type="EMBL" id="CAJZBQ010000013">
    <property type="protein sequence ID" value="CAG9315425.1"/>
    <property type="molecule type" value="Genomic_DNA"/>
</dbReference>
<sequence length="1253" mass="143831">MKTKTSPISASSADSAGSVDLSYPNDDLQQLIQEITQYQPKETQTPFKGNCLLLTADQRFFVFCSVEGRVAILDRITGEIINDVLLPGGGLYSIAFYQNETYVFSGGKDTVIRQFLLKDFSLVAQFKGHTEKISEIMFSPDEKWMYSCSDDGTVRIWDMSQESVSFIMYKHDDRALSMDMARDGTILVTGGADKVVKVCDLTEKKLITTITGPTNSVWEISINKAKTMIAAGDNDGVAWIWKFETWEVLHKLQGHSKRVSCLDFIDNDARIVTASNDGSVRIWDLTKNMNPVIMERHTNWIKSMLISPDEEYIFTISEDYKLISWKILPARNEIKLVGHTSNIYNTLYSLKRNVFLTNANDKMVIKWDPYAQKKLHQWDHKDGIYAMCMTADEKYVIACTAGKEMYFLNLDTHESIQFDYCKDDLDQSLKPIIKAIIATPDNKYIITGDTAFRLTVREYQDPTGGADLPIKYIFRKQTNTVWSLAVNSDSSIIFSGSEDATIVMYSLIEWAPIATLEGHTKKVKCLSVSKDDRILISGSWDSTFRIWSIPKRTCLKEFTYHTGAINQIYFPNTENYFIVASTDCTVSFWNMRDYNFITQLKYNDLCLALTLTPDEKVLIVVEKEFVYLRENPMMNNEFAIYGTGSNQYKLIDYAYRLINGKPEPHDPILDKYIFTPTLTNMAHLYAYFNHPDLLSSAFDNGVSLLNSKNQKNPLSIAINKDYIDCVYSTLNYLKTKVSNDPYAMLFFENDLIDLNKRGISLLDEVYDVLLIKGTEEWLPKFCSSNNRLPKIIGSFHLDPDPTDFLPAESFKAENVAGSGKAINFYYSAISLDMELGSSGSIAFMNSVVNCSNQDIYRTQLVKEILDKKWQKIWWFVVLESLFYWSYLLTFTIYIVNFVGEGGYLALPFFFNEVLMFYEIYQVASGGWMYFSDYWNYIDISSLALFNAYAFSIWSGDIDPTGNKLNTILVVITLLAFIRGISYFTVWQETRYMINLLAVVFIHMIPFLILLFYTTITFALLLYAYESDPSLDFITFLENSYTLNLGGIETDGYDSMDWVIFGLSTLVNPIVMLNLLIAILGDSFNDVQDNQEIADKKELASIILDIELLMSWKWKSNKKTFLQICSEEKIDAISSWNGKKKDLEVTLDTLTETLKRNYRNMQKSVDSATAAFEELKNKLDGKEKKKEGEEEEKKEEKEKTEEEKKKEEEEKKSIKEKMMQKEEDLLKKIKACYEKFSQLEKIASEVITEQRPGD</sequence>
<evidence type="ECO:0000256" key="1">
    <source>
        <dbReference type="ARBA" id="ARBA00004141"/>
    </source>
</evidence>
<feature type="repeat" description="WD" evidence="7">
    <location>
        <begin position="516"/>
        <end position="557"/>
    </location>
</feature>
<feature type="region of interest" description="Disordered" evidence="8">
    <location>
        <begin position="1179"/>
        <end position="1219"/>
    </location>
</feature>
<feature type="repeat" description="WD" evidence="7">
    <location>
        <begin position="126"/>
        <end position="167"/>
    </location>
</feature>
<dbReference type="SUPFAM" id="SSF50978">
    <property type="entry name" value="WD40 repeat-like"/>
    <property type="match status" value="2"/>
</dbReference>
<organism evidence="11 12">
    <name type="scientific">Blepharisma stoltei</name>
    <dbReference type="NCBI Taxonomy" id="1481888"/>
    <lineage>
        <taxon>Eukaryota</taxon>
        <taxon>Sar</taxon>
        <taxon>Alveolata</taxon>
        <taxon>Ciliophora</taxon>
        <taxon>Postciliodesmatophora</taxon>
        <taxon>Heterotrichea</taxon>
        <taxon>Heterotrichida</taxon>
        <taxon>Blepharismidae</taxon>
        <taxon>Blepharisma</taxon>
    </lineage>
</organism>
<keyword evidence="2 7" id="KW-0853">WD repeat</keyword>
<feature type="repeat" description="WD" evidence="7">
    <location>
        <begin position="252"/>
        <end position="285"/>
    </location>
</feature>
<gene>
    <name evidence="11" type="ORF">BSTOLATCC_MIC13195</name>
</gene>
<protein>
    <recommendedName>
        <fullName evidence="10">Ion transport domain-containing protein</fullName>
    </recommendedName>
</protein>
<evidence type="ECO:0000259" key="10">
    <source>
        <dbReference type="Pfam" id="PF00520"/>
    </source>
</evidence>
<dbReference type="PRINTS" id="PR00320">
    <property type="entry name" value="GPROTEINBRPT"/>
</dbReference>
<evidence type="ECO:0000313" key="11">
    <source>
        <dbReference type="EMBL" id="CAG9315425.1"/>
    </source>
</evidence>
<feature type="repeat" description="WD" evidence="7">
    <location>
        <begin position="558"/>
        <end position="599"/>
    </location>
</feature>
<feature type="domain" description="Ion transport" evidence="10">
    <location>
        <begin position="909"/>
        <end position="1090"/>
    </location>
</feature>
<evidence type="ECO:0000256" key="3">
    <source>
        <dbReference type="ARBA" id="ARBA00022692"/>
    </source>
</evidence>
<dbReference type="InterPro" id="IPR036322">
    <property type="entry name" value="WD40_repeat_dom_sf"/>
</dbReference>
<feature type="transmembrane region" description="Helical" evidence="9">
    <location>
        <begin position="965"/>
        <end position="983"/>
    </location>
</feature>
<keyword evidence="4" id="KW-0677">Repeat</keyword>
<dbReference type="InterPro" id="IPR015943">
    <property type="entry name" value="WD40/YVTN_repeat-like_dom_sf"/>
</dbReference>
<keyword evidence="3 9" id="KW-0812">Transmembrane</keyword>
<evidence type="ECO:0000313" key="12">
    <source>
        <dbReference type="Proteomes" id="UP001162131"/>
    </source>
</evidence>
<evidence type="ECO:0000256" key="6">
    <source>
        <dbReference type="ARBA" id="ARBA00023136"/>
    </source>
</evidence>
<feature type="repeat" description="WD" evidence="7">
    <location>
        <begin position="210"/>
        <end position="251"/>
    </location>
</feature>
<feature type="transmembrane region" description="Helical" evidence="9">
    <location>
        <begin position="995"/>
        <end position="1024"/>
    </location>
</feature>
<reference evidence="11" key="1">
    <citation type="submission" date="2021-09" db="EMBL/GenBank/DDBJ databases">
        <authorList>
            <consortium name="AG Swart"/>
            <person name="Singh M."/>
            <person name="Singh A."/>
            <person name="Seah K."/>
            <person name="Emmerich C."/>
        </authorList>
    </citation>
    <scope>NUCLEOTIDE SEQUENCE</scope>
    <source>
        <strain evidence="11">ATCC30299</strain>
    </source>
</reference>
<evidence type="ECO:0000256" key="5">
    <source>
        <dbReference type="ARBA" id="ARBA00022989"/>
    </source>
</evidence>
<dbReference type="InterPro" id="IPR001680">
    <property type="entry name" value="WD40_rpt"/>
</dbReference>
<dbReference type="GO" id="GO:0016020">
    <property type="term" value="C:membrane"/>
    <property type="evidence" value="ECO:0007669"/>
    <property type="project" value="UniProtKB-SubCell"/>
</dbReference>
<dbReference type="Gene3D" id="2.130.10.10">
    <property type="entry name" value="YVTN repeat-like/Quinoprotein amine dehydrogenase"/>
    <property type="match status" value="3"/>
</dbReference>
<evidence type="ECO:0000256" key="9">
    <source>
        <dbReference type="SAM" id="Phobius"/>
    </source>
</evidence>
<evidence type="ECO:0000256" key="4">
    <source>
        <dbReference type="ARBA" id="ARBA00022737"/>
    </source>
</evidence>
<accession>A0AAU9IKU6</accession>
<comment type="caution">
    <text evidence="11">The sequence shown here is derived from an EMBL/GenBank/DDBJ whole genome shotgun (WGS) entry which is preliminary data.</text>
</comment>
<dbReference type="GO" id="GO:0005216">
    <property type="term" value="F:monoatomic ion channel activity"/>
    <property type="evidence" value="ECO:0007669"/>
    <property type="project" value="InterPro"/>
</dbReference>
<dbReference type="Proteomes" id="UP001162131">
    <property type="component" value="Unassembled WGS sequence"/>
</dbReference>
<feature type="transmembrane region" description="Helical" evidence="9">
    <location>
        <begin position="872"/>
        <end position="895"/>
    </location>
</feature>
<dbReference type="InterPro" id="IPR005821">
    <property type="entry name" value="Ion_trans_dom"/>
</dbReference>
<proteinExistence type="predicted"/>
<keyword evidence="5 9" id="KW-1133">Transmembrane helix</keyword>